<dbReference type="CDD" id="cd05569">
    <property type="entry name" value="PTS_IIB_fructose"/>
    <property type="match status" value="1"/>
</dbReference>
<dbReference type="Pfam" id="PF02302">
    <property type="entry name" value="PTS_IIB"/>
    <property type="match status" value="1"/>
</dbReference>
<dbReference type="InterPro" id="IPR003501">
    <property type="entry name" value="PTS_EIIB_2/3"/>
</dbReference>
<dbReference type="InterPro" id="IPR036095">
    <property type="entry name" value="PTS_EIIB-like_sf"/>
</dbReference>
<dbReference type="InterPro" id="IPR050864">
    <property type="entry name" value="Bacterial_PTS_Sugar_Transport"/>
</dbReference>
<keyword evidence="2" id="KW-0597">Phosphoprotein</keyword>
<dbReference type="PROSITE" id="PS51099">
    <property type="entry name" value="PTS_EIIB_TYPE_2"/>
    <property type="match status" value="1"/>
</dbReference>
<keyword evidence="9" id="KW-1185">Reference proteome</keyword>
<dbReference type="InterPro" id="IPR003353">
    <property type="entry name" value="PTS_IIB_fruc"/>
</dbReference>
<evidence type="ECO:0000256" key="2">
    <source>
        <dbReference type="ARBA" id="ARBA00022553"/>
    </source>
</evidence>
<evidence type="ECO:0000256" key="6">
    <source>
        <dbReference type="ARBA" id="ARBA00022777"/>
    </source>
</evidence>
<sequence length="104" mass="11245">MNIVGVCACVAGIAHTYLAQEKLTQAAEKRGHVIHVETQGVIGQESALTQEEIDQADVVILAVDVSISGKDRFKGKKVIEVPTKTVVHNSDELIQKIENLLAKN</sequence>
<dbReference type="NCBIfam" id="TIGR00829">
    <property type="entry name" value="FRU"/>
    <property type="match status" value="1"/>
</dbReference>
<gene>
    <name evidence="8" type="ORF">K6V98_04790</name>
</gene>
<dbReference type="PANTHER" id="PTHR30505">
    <property type="entry name" value="FRUCTOSE-LIKE PERMEASE"/>
    <property type="match status" value="1"/>
</dbReference>
<keyword evidence="3" id="KW-0762">Sugar transport</keyword>
<evidence type="ECO:0000259" key="7">
    <source>
        <dbReference type="PROSITE" id="PS51099"/>
    </source>
</evidence>
<name>A0ABS7MK64_9ACTN</name>
<dbReference type="SUPFAM" id="SSF52794">
    <property type="entry name" value="PTS system IIB component-like"/>
    <property type="match status" value="1"/>
</dbReference>
<dbReference type="PANTHER" id="PTHR30505:SF0">
    <property type="entry name" value="FRUCTOSE-LIKE PTS SYSTEM EIIBC COMPONENT-RELATED"/>
    <property type="match status" value="1"/>
</dbReference>
<comment type="caution">
    <text evidence="8">The sequence shown here is derived from an EMBL/GenBank/DDBJ whole genome shotgun (WGS) entry which is preliminary data.</text>
</comment>
<protein>
    <submittedName>
        <fullName evidence="8">PTS fructose transporter subunit IIB</fullName>
    </submittedName>
</protein>
<evidence type="ECO:0000256" key="5">
    <source>
        <dbReference type="ARBA" id="ARBA00022683"/>
    </source>
</evidence>
<accession>A0ABS7MK64</accession>
<organism evidence="8 9">
    <name type="scientific">Collinsella ureilytica</name>
    <dbReference type="NCBI Taxonomy" id="2869515"/>
    <lineage>
        <taxon>Bacteria</taxon>
        <taxon>Bacillati</taxon>
        <taxon>Actinomycetota</taxon>
        <taxon>Coriobacteriia</taxon>
        <taxon>Coriobacteriales</taxon>
        <taxon>Coriobacteriaceae</taxon>
        <taxon>Collinsella</taxon>
    </lineage>
</organism>
<keyword evidence="4" id="KW-0808">Transferase</keyword>
<feature type="domain" description="PTS EIIB type-2" evidence="7">
    <location>
        <begin position="1"/>
        <end position="99"/>
    </location>
</feature>
<evidence type="ECO:0000313" key="8">
    <source>
        <dbReference type="EMBL" id="MBY4797672.1"/>
    </source>
</evidence>
<dbReference type="Gene3D" id="3.40.50.2300">
    <property type="match status" value="1"/>
</dbReference>
<dbReference type="Proteomes" id="UP000700908">
    <property type="component" value="Unassembled WGS sequence"/>
</dbReference>
<evidence type="ECO:0000256" key="3">
    <source>
        <dbReference type="ARBA" id="ARBA00022597"/>
    </source>
</evidence>
<evidence type="ECO:0000256" key="1">
    <source>
        <dbReference type="ARBA" id="ARBA00022448"/>
    </source>
</evidence>
<evidence type="ECO:0000256" key="4">
    <source>
        <dbReference type="ARBA" id="ARBA00022679"/>
    </source>
</evidence>
<keyword evidence="5" id="KW-0598">Phosphotransferase system</keyword>
<keyword evidence="6" id="KW-0418">Kinase</keyword>
<dbReference type="EMBL" id="JAIMFO010000006">
    <property type="protein sequence ID" value="MBY4797672.1"/>
    <property type="molecule type" value="Genomic_DNA"/>
</dbReference>
<dbReference type="InterPro" id="IPR013011">
    <property type="entry name" value="PTS_EIIB_2"/>
</dbReference>
<evidence type="ECO:0000313" key="9">
    <source>
        <dbReference type="Proteomes" id="UP000700908"/>
    </source>
</evidence>
<proteinExistence type="predicted"/>
<reference evidence="8 9" key="1">
    <citation type="submission" date="2021-08" db="EMBL/GenBank/DDBJ databases">
        <title>Collinsella faecalis sp. nov. isolated from swine faeces.</title>
        <authorList>
            <person name="Oh B.S."/>
            <person name="Lee J.H."/>
        </authorList>
    </citation>
    <scope>NUCLEOTIDE SEQUENCE [LARGE SCALE GENOMIC DNA]</scope>
    <source>
        <strain evidence="8 9">AGMB00827</strain>
    </source>
</reference>
<keyword evidence="1" id="KW-0813">Transport</keyword>
<dbReference type="RefSeq" id="WP_222199392.1">
    <property type="nucleotide sequence ID" value="NZ_JAIMFO010000006.1"/>
</dbReference>